<feature type="transmembrane region" description="Helical" evidence="2">
    <location>
        <begin position="202"/>
        <end position="221"/>
    </location>
</feature>
<reference evidence="3 4" key="1">
    <citation type="submission" date="2018-03" db="EMBL/GenBank/DDBJ databases">
        <title>Genomic Encyclopedia of Archaeal and Bacterial Type Strains, Phase II (KMG-II): from individual species to whole genera.</title>
        <authorList>
            <person name="Goeker M."/>
        </authorList>
    </citation>
    <scope>NUCLEOTIDE SEQUENCE [LARGE SCALE GENOMIC DNA]</scope>
    <source>
        <strain evidence="3 4">DSM 45211</strain>
    </source>
</reference>
<keyword evidence="2" id="KW-0812">Transmembrane</keyword>
<dbReference type="OrthoDB" id="3479073at2"/>
<name>A0A2P8E088_9ACTN</name>
<gene>
    <name evidence="3" type="ORF">CLV30_109196</name>
</gene>
<dbReference type="Proteomes" id="UP000243528">
    <property type="component" value="Unassembled WGS sequence"/>
</dbReference>
<keyword evidence="4" id="KW-1185">Reference proteome</keyword>
<dbReference type="AlphaFoldDB" id="A0A2P8E088"/>
<evidence type="ECO:0008006" key="5">
    <source>
        <dbReference type="Google" id="ProtNLM"/>
    </source>
</evidence>
<feature type="region of interest" description="Disordered" evidence="1">
    <location>
        <begin position="25"/>
        <end position="54"/>
    </location>
</feature>
<evidence type="ECO:0000313" key="4">
    <source>
        <dbReference type="Proteomes" id="UP000243528"/>
    </source>
</evidence>
<evidence type="ECO:0000313" key="3">
    <source>
        <dbReference type="EMBL" id="PSL02888.1"/>
    </source>
</evidence>
<protein>
    <recommendedName>
        <fullName evidence="5">Phage-related protein</fullName>
    </recommendedName>
</protein>
<dbReference type="EMBL" id="PYGE01000009">
    <property type="protein sequence ID" value="PSL02888.1"/>
    <property type="molecule type" value="Genomic_DNA"/>
</dbReference>
<proteinExistence type="predicted"/>
<sequence length="406" mass="42642">MARQANQVTLTFAGDSDKLERSFENVGASAKTMSDDVGSASREMGDSTSSSFDRVGEAADNVDTKAMGFRDTLTGVTDTGKGLSQVMKGDLSGGLLTLGMGVGDLASGMYNFLIPSLKTVATRAAGTAKTMVVSSGRQVAAWAVLGAKSLVHAAKVAAAWLIAMGPIALVIAAVVGLVALIIKNWDKVWAVTKRIFGAVWNWLKGLWDKVVGFIGTAVGWIKDIFLRFSPLGIIIRNWGGITGWIKDMWNGVISFLSGLPGKISNAVSGMWDGITDAFKGAINTIIDGWNGFSLSIPSVDGDWNGPLPGGGFTIGGWSLDTPNIPRLHSGGIVPGSPGQEALAILQAGEKVTPANQVRERDRDLPDEFSVVGTIDLGEGITKVVEMKLRRHDKAVKNKTLAGTGVA</sequence>
<evidence type="ECO:0000256" key="2">
    <source>
        <dbReference type="SAM" id="Phobius"/>
    </source>
</evidence>
<organism evidence="3 4">
    <name type="scientific">Haloactinopolyspora alba</name>
    <dbReference type="NCBI Taxonomy" id="648780"/>
    <lineage>
        <taxon>Bacteria</taxon>
        <taxon>Bacillati</taxon>
        <taxon>Actinomycetota</taxon>
        <taxon>Actinomycetes</taxon>
        <taxon>Jiangellales</taxon>
        <taxon>Jiangellaceae</taxon>
        <taxon>Haloactinopolyspora</taxon>
    </lineage>
</organism>
<evidence type="ECO:0000256" key="1">
    <source>
        <dbReference type="SAM" id="MobiDB-lite"/>
    </source>
</evidence>
<keyword evidence="2" id="KW-1133">Transmembrane helix</keyword>
<feature type="transmembrane region" description="Helical" evidence="2">
    <location>
        <begin position="158"/>
        <end position="182"/>
    </location>
</feature>
<keyword evidence="2" id="KW-0472">Membrane</keyword>
<accession>A0A2P8E088</accession>
<comment type="caution">
    <text evidence="3">The sequence shown here is derived from an EMBL/GenBank/DDBJ whole genome shotgun (WGS) entry which is preliminary data.</text>
</comment>
<dbReference type="RefSeq" id="WP_106537868.1">
    <property type="nucleotide sequence ID" value="NZ_PYGE01000009.1"/>
</dbReference>